<dbReference type="Gene3D" id="3.30.420.40">
    <property type="match status" value="2"/>
</dbReference>
<comment type="function">
    <text evidence="7">Key enzyme in the regulation of glycerol uptake and metabolism. Catalyzes the phosphorylation of glycerol to yield sn-glycerol 3-phosphate.</text>
</comment>
<comment type="similarity">
    <text evidence="1 7 8">Belongs to the FGGY kinase family.</text>
</comment>
<protein>
    <recommendedName>
        <fullName evidence="7">Glycerol kinase</fullName>
        <ecNumber evidence="7">2.7.1.30</ecNumber>
    </recommendedName>
    <alternativeName>
        <fullName evidence="7">ATP:glycerol 3-phosphotransferase</fullName>
    </alternativeName>
    <alternativeName>
        <fullName evidence="7">Glycerokinase</fullName>
        <shortName evidence="7">GK</shortName>
    </alternativeName>
</protein>
<dbReference type="EC" id="2.7.1.30" evidence="7"/>
<keyword evidence="2 7" id="KW-0808">Transferase</keyword>
<feature type="binding site" evidence="7">
    <location>
        <position position="13"/>
    </location>
    <ligand>
        <name>ATP</name>
        <dbReference type="ChEBI" id="CHEBI:30616"/>
    </ligand>
</feature>
<comment type="activity regulation">
    <text evidence="7">Inhibited by fructose 1,6-bisphosphate (FBP).</text>
</comment>
<feature type="domain" description="Carbohydrate kinase FGGY N-terminal" evidence="9">
    <location>
        <begin position="5"/>
        <end position="259"/>
    </location>
</feature>
<evidence type="ECO:0000313" key="11">
    <source>
        <dbReference type="EMBL" id="MDR5712799.1"/>
    </source>
</evidence>
<keyword evidence="3 7" id="KW-0547">Nucleotide-binding</keyword>
<evidence type="ECO:0000256" key="1">
    <source>
        <dbReference type="ARBA" id="ARBA00009156"/>
    </source>
</evidence>
<keyword evidence="4 7" id="KW-0418">Kinase</keyword>
<dbReference type="SUPFAM" id="SSF53067">
    <property type="entry name" value="Actin-like ATPase domain"/>
    <property type="match status" value="2"/>
</dbReference>
<sequence>MNEFVLSIDQGTTSTRAVVFDHDGVLVASSQKEHTQYFPRAGWVEHDPLEIWRNTREVIGRALAAADISRNQLAAVGLTNQRETTVVWDRATGEPIHRAIVWQDTRTQEICDRLAAEAPDSEADGIDRFKDRTGLPLATYFAGPKIRWILENVEGARQRAEAGGLAFGTMDTWLLWNLTGGPRGGVHVTDVTNASRTLLMNIDSLDWNEEICEAIGVPSAMLPQIRTSSEVYAEAHERSLLTGVPIAGILGDQHAATVGQACFEPGQGKNTYGTGNFMLMNTGEELVRNDEGLLTTVAYQLDGQPPVYALEGSIAVTGSLIQWLRDNLGIISSAAESETRARRVEDNGGCYVVPAFSGLFAPYWRPEARGVIVGLTRYVNADHICRAALESVAFQSAEVVEAMNASSETDLKELKVDGGMVVNDTLMQFQADLLGVDVVAPEVIETTALGAAYAAGLAVGFWESTQELASNWSEGRRWSPRTEVGQRQQQLRQWKKAVTRSFDWVG</sequence>
<name>A0ABU1FVV2_9MICC</name>
<feature type="binding site" evidence="7">
    <location>
        <position position="82"/>
    </location>
    <ligand>
        <name>sn-glycerol 3-phosphate</name>
        <dbReference type="ChEBI" id="CHEBI:57597"/>
    </ligand>
</feature>
<evidence type="ECO:0000256" key="4">
    <source>
        <dbReference type="ARBA" id="ARBA00022777"/>
    </source>
</evidence>
<evidence type="ECO:0000313" key="12">
    <source>
        <dbReference type="Proteomes" id="UP001260872"/>
    </source>
</evidence>
<dbReference type="InterPro" id="IPR018484">
    <property type="entry name" value="FGGY_N"/>
</dbReference>
<evidence type="ECO:0000259" key="10">
    <source>
        <dbReference type="Pfam" id="PF02782"/>
    </source>
</evidence>
<feature type="binding site" evidence="7">
    <location>
        <position position="16"/>
    </location>
    <ligand>
        <name>ADP</name>
        <dbReference type="ChEBI" id="CHEBI:456216"/>
    </ligand>
</feature>
<feature type="domain" description="Carbohydrate kinase FGGY C-terminal" evidence="10">
    <location>
        <begin position="269"/>
        <end position="458"/>
    </location>
</feature>
<keyword evidence="5 7" id="KW-0319">Glycerol metabolism</keyword>
<comment type="pathway">
    <text evidence="7">Polyol metabolism; glycerol degradation via glycerol kinase pathway; sn-glycerol 3-phosphate from glycerol: step 1/1.</text>
</comment>
<evidence type="ECO:0000256" key="6">
    <source>
        <dbReference type="ARBA" id="ARBA00022840"/>
    </source>
</evidence>
<dbReference type="InterPro" id="IPR005999">
    <property type="entry name" value="Glycerol_kin"/>
</dbReference>
<evidence type="ECO:0000256" key="2">
    <source>
        <dbReference type="ARBA" id="ARBA00022679"/>
    </source>
</evidence>
<feature type="binding site" evidence="7">
    <location>
        <position position="274"/>
    </location>
    <ligand>
        <name>ATP</name>
        <dbReference type="ChEBI" id="CHEBI:30616"/>
    </ligand>
</feature>
<evidence type="ECO:0000256" key="5">
    <source>
        <dbReference type="ARBA" id="ARBA00022798"/>
    </source>
</evidence>
<evidence type="ECO:0000256" key="7">
    <source>
        <dbReference type="HAMAP-Rule" id="MF_00186"/>
    </source>
</evidence>
<dbReference type="NCBIfam" id="TIGR01311">
    <property type="entry name" value="glycerol_kin"/>
    <property type="match status" value="1"/>
</dbReference>
<gene>
    <name evidence="7 11" type="primary">glpK</name>
    <name evidence="11" type="ORF">RH857_11775</name>
</gene>
<dbReference type="InterPro" id="IPR043129">
    <property type="entry name" value="ATPase_NBD"/>
</dbReference>
<dbReference type="PROSITE" id="PS00445">
    <property type="entry name" value="FGGY_KINASES_2"/>
    <property type="match status" value="1"/>
</dbReference>
<proteinExistence type="inferred from homology"/>
<evidence type="ECO:0000256" key="3">
    <source>
        <dbReference type="ARBA" id="ARBA00022741"/>
    </source>
</evidence>
<keyword evidence="6 7" id="KW-0067">ATP-binding</keyword>
<feature type="binding site" evidence="7">
    <location>
        <position position="12"/>
    </location>
    <ligand>
        <name>sn-glycerol 3-phosphate</name>
        <dbReference type="ChEBI" id="CHEBI:57597"/>
    </ligand>
</feature>
<dbReference type="PANTHER" id="PTHR10196:SF69">
    <property type="entry name" value="GLYCEROL KINASE"/>
    <property type="match status" value="1"/>
</dbReference>
<dbReference type="PANTHER" id="PTHR10196">
    <property type="entry name" value="SUGAR KINASE"/>
    <property type="match status" value="1"/>
</dbReference>
<reference evidence="12" key="1">
    <citation type="submission" date="2023-07" db="EMBL/GenBank/DDBJ databases">
        <title>Description of three actinobacteria isolated from air of manufacturing shop in a pharmaceutical factory.</title>
        <authorList>
            <person name="Zhang D.-F."/>
        </authorList>
    </citation>
    <scope>NUCLEOTIDE SEQUENCE [LARGE SCALE GENOMIC DNA]</scope>
    <source>
        <strain evidence="12">CCTCC AB 207010</strain>
    </source>
</reference>
<comment type="catalytic activity">
    <reaction evidence="7">
        <text>glycerol + ATP = sn-glycerol 3-phosphate + ADP + H(+)</text>
        <dbReference type="Rhea" id="RHEA:21644"/>
        <dbReference type="ChEBI" id="CHEBI:15378"/>
        <dbReference type="ChEBI" id="CHEBI:17754"/>
        <dbReference type="ChEBI" id="CHEBI:30616"/>
        <dbReference type="ChEBI" id="CHEBI:57597"/>
        <dbReference type="ChEBI" id="CHEBI:456216"/>
        <dbReference type="EC" id="2.7.1.30"/>
    </reaction>
</comment>
<evidence type="ECO:0000256" key="8">
    <source>
        <dbReference type="RuleBase" id="RU003733"/>
    </source>
</evidence>
<feature type="binding site" evidence="7">
    <location>
        <position position="12"/>
    </location>
    <ligand>
        <name>ATP</name>
        <dbReference type="ChEBI" id="CHEBI:30616"/>
    </ligand>
</feature>
<feature type="binding site" evidence="7">
    <location>
        <position position="274"/>
    </location>
    <ligand>
        <name>ADP</name>
        <dbReference type="ChEBI" id="CHEBI:456216"/>
    </ligand>
</feature>
<dbReference type="Pfam" id="PF00370">
    <property type="entry name" value="FGGY_N"/>
    <property type="match status" value="1"/>
</dbReference>
<feature type="binding site" evidence="7">
    <location>
        <position position="82"/>
    </location>
    <ligand>
        <name>glycerol</name>
        <dbReference type="ChEBI" id="CHEBI:17754"/>
    </ligand>
</feature>
<feature type="binding site" evidence="7">
    <location>
        <position position="318"/>
    </location>
    <ligand>
        <name>ATP</name>
        <dbReference type="ChEBI" id="CHEBI:30616"/>
    </ligand>
</feature>
<comment type="caution">
    <text evidence="11">The sequence shown here is derived from an EMBL/GenBank/DDBJ whole genome shotgun (WGS) entry which is preliminary data.</text>
</comment>
<feature type="binding site" evidence="7">
    <location>
        <position position="423"/>
    </location>
    <ligand>
        <name>ADP</name>
        <dbReference type="ChEBI" id="CHEBI:456216"/>
    </ligand>
</feature>
<feature type="binding site" evidence="7">
    <location>
        <position position="83"/>
    </location>
    <ligand>
        <name>glycerol</name>
        <dbReference type="ChEBI" id="CHEBI:17754"/>
    </ligand>
</feature>
<dbReference type="Pfam" id="PF02782">
    <property type="entry name" value="FGGY_C"/>
    <property type="match status" value="1"/>
</dbReference>
<dbReference type="EMBL" id="JAVKGT010000037">
    <property type="protein sequence ID" value="MDR5712799.1"/>
    <property type="molecule type" value="Genomic_DNA"/>
</dbReference>
<dbReference type="HAMAP" id="MF_00186">
    <property type="entry name" value="Glycerol_kin"/>
    <property type="match status" value="1"/>
</dbReference>
<evidence type="ECO:0000259" key="9">
    <source>
        <dbReference type="Pfam" id="PF00370"/>
    </source>
</evidence>
<dbReference type="InterPro" id="IPR018485">
    <property type="entry name" value="FGGY_C"/>
</dbReference>
<dbReference type="Proteomes" id="UP001260872">
    <property type="component" value="Unassembled WGS sequence"/>
</dbReference>
<keyword evidence="12" id="KW-1185">Reference proteome</keyword>
<dbReference type="InterPro" id="IPR018483">
    <property type="entry name" value="Carb_kinase_FGGY_CS"/>
</dbReference>
<feature type="binding site" evidence="7">
    <location>
        <position position="419"/>
    </location>
    <ligand>
        <name>ADP</name>
        <dbReference type="ChEBI" id="CHEBI:456216"/>
    </ligand>
</feature>
<dbReference type="CDD" id="cd07769">
    <property type="entry name" value="ASKHA_NBD_FGGY_GK"/>
    <property type="match status" value="1"/>
</dbReference>
<dbReference type="PIRSF" id="PIRSF000538">
    <property type="entry name" value="GlpK"/>
    <property type="match status" value="1"/>
</dbReference>
<feature type="binding site" evidence="7">
    <location>
        <position position="253"/>
    </location>
    <ligand>
        <name>glycerol</name>
        <dbReference type="ChEBI" id="CHEBI:17754"/>
    </ligand>
</feature>
<feature type="binding site" evidence="7">
    <location>
        <position position="14"/>
    </location>
    <ligand>
        <name>ATP</name>
        <dbReference type="ChEBI" id="CHEBI:30616"/>
    </ligand>
</feature>
<feature type="binding site" evidence="7">
    <location>
        <position position="318"/>
    </location>
    <ligand>
        <name>ADP</name>
        <dbReference type="ChEBI" id="CHEBI:456216"/>
    </ligand>
</feature>
<dbReference type="GO" id="GO:0004370">
    <property type="term" value="F:glycerol kinase activity"/>
    <property type="evidence" value="ECO:0007669"/>
    <property type="project" value="UniProtKB-EC"/>
</dbReference>
<feature type="binding site" evidence="7">
    <location>
        <position position="322"/>
    </location>
    <ligand>
        <name>ATP</name>
        <dbReference type="ChEBI" id="CHEBI:30616"/>
    </ligand>
</feature>
<dbReference type="NCBIfam" id="NF000756">
    <property type="entry name" value="PRK00047.1"/>
    <property type="match status" value="1"/>
</dbReference>
<organism evidence="11 12">
    <name type="scientific">Nesterenkonia flava</name>
    <dbReference type="NCBI Taxonomy" id="469799"/>
    <lineage>
        <taxon>Bacteria</taxon>
        <taxon>Bacillati</taxon>
        <taxon>Actinomycetota</taxon>
        <taxon>Actinomycetes</taxon>
        <taxon>Micrococcales</taxon>
        <taxon>Micrococcaceae</taxon>
        <taxon>Nesterenkonia</taxon>
    </lineage>
</organism>
<feature type="binding site" evidence="7">
    <location>
        <position position="419"/>
    </location>
    <ligand>
        <name>ATP</name>
        <dbReference type="ChEBI" id="CHEBI:30616"/>
    </ligand>
</feature>
<feature type="binding site" evidence="7">
    <location>
        <position position="140"/>
    </location>
    <ligand>
        <name>sn-glycerol 3-phosphate</name>
        <dbReference type="ChEBI" id="CHEBI:57597"/>
    </ligand>
</feature>
<feature type="binding site" evidence="7">
    <location>
        <position position="12"/>
    </location>
    <ligand>
        <name>ADP</name>
        <dbReference type="ChEBI" id="CHEBI:456216"/>
    </ligand>
</feature>
<dbReference type="InterPro" id="IPR000577">
    <property type="entry name" value="Carb_kinase_FGGY"/>
</dbReference>
<accession>A0ABU1FVV2</accession>
<feature type="binding site" evidence="7">
    <location>
        <position position="252"/>
    </location>
    <ligand>
        <name>sn-glycerol 3-phosphate</name>
        <dbReference type="ChEBI" id="CHEBI:57597"/>
    </ligand>
</feature>
<dbReference type="RefSeq" id="WP_310538170.1">
    <property type="nucleotide sequence ID" value="NZ_BAAAOC010000007.1"/>
</dbReference>
<feature type="binding site" evidence="7">
    <location>
        <position position="83"/>
    </location>
    <ligand>
        <name>sn-glycerol 3-phosphate</name>
        <dbReference type="ChEBI" id="CHEBI:57597"/>
    </ligand>
</feature>
<feature type="binding site" evidence="7">
    <location>
        <position position="252"/>
    </location>
    <ligand>
        <name>glycerol</name>
        <dbReference type="ChEBI" id="CHEBI:17754"/>
    </ligand>
</feature>
<feature type="binding site" evidence="7">
    <location>
        <position position="140"/>
    </location>
    <ligand>
        <name>glycerol</name>
        <dbReference type="ChEBI" id="CHEBI:17754"/>
    </ligand>
</feature>